<dbReference type="Proteomes" id="UP000297295">
    <property type="component" value="Unassembled WGS sequence"/>
</dbReference>
<gene>
    <name evidence="4" type="ORF">CUN85_10705</name>
</gene>
<dbReference type="InterPro" id="IPR010230">
    <property type="entry name" value="FeS-cluster_ATPase_SufC"/>
</dbReference>
<sequence length="248" mass="27262">MLEINNLTVEVGGRRVLKGVDLHVEAGHTNVLFGPNGAGKSVLLMTLMGFSGYKVIEGEIIFKGEDITNLSVSQRAQMGMGIMSQRPPNLNGVKLHDLLDVIAEDLKETEELAESVGMMNFFERDINVGFSGGEIKRSELLQLSAQNPDFLLLDEPESGVDLASIELLGTTINKLLKKDCKCPGERCKHGKSALVITHTGQVLDYLETDRAYILCNGTVMCSGNPREMLTEIKEQGYEECIKCKLMEI</sequence>
<dbReference type="CDD" id="cd03217">
    <property type="entry name" value="ABC_FeS_Assembly"/>
    <property type="match status" value="1"/>
</dbReference>
<keyword evidence="5" id="KW-1185">Reference proteome</keyword>
<name>A0A4E0QXL3_9EURY</name>
<evidence type="ECO:0000313" key="4">
    <source>
        <dbReference type="EMBL" id="TGC07923.1"/>
    </source>
</evidence>
<dbReference type="RefSeq" id="WP_135390300.1">
    <property type="nucleotide sequence ID" value="NZ_PGGK01000013.1"/>
</dbReference>
<dbReference type="AlphaFoldDB" id="A0A4E0QXL3"/>
<dbReference type="PANTHER" id="PTHR43204">
    <property type="entry name" value="ABC TRANSPORTER I FAMILY MEMBER 6, CHLOROPLASTIC"/>
    <property type="match status" value="1"/>
</dbReference>
<evidence type="ECO:0000313" key="5">
    <source>
        <dbReference type="Proteomes" id="UP000297295"/>
    </source>
</evidence>
<dbReference type="Gene3D" id="3.40.50.300">
    <property type="entry name" value="P-loop containing nucleotide triphosphate hydrolases"/>
    <property type="match status" value="1"/>
</dbReference>
<accession>A0A4E0QXL3</accession>
<dbReference type="InterPro" id="IPR027417">
    <property type="entry name" value="P-loop_NTPase"/>
</dbReference>
<dbReference type="GO" id="GO:0016887">
    <property type="term" value="F:ATP hydrolysis activity"/>
    <property type="evidence" value="ECO:0007669"/>
    <property type="project" value="InterPro"/>
</dbReference>
<dbReference type="SMART" id="SM00382">
    <property type="entry name" value="AAA"/>
    <property type="match status" value="1"/>
</dbReference>
<keyword evidence="1" id="KW-0547">Nucleotide-binding</keyword>
<dbReference type="Pfam" id="PF00005">
    <property type="entry name" value="ABC_tran"/>
    <property type="match status" value="1"/>
</dbReference>
<dbReference type="PROSITE" id="PS50893">
    <property type="entry name" value="ABC_TRANSPORTER_2"/>
    <property type="match status" value="1"/>
</dbReference>
<dbReference type="GO" id="GO:0005524">
    <property type="term" value="F:ATP binding"/>
    <property type="evidence" value="ECO:0007669"/>
    <property type="project" value="UniProtKB-KW"/>
</dbReference>
<evidence type="ECO:0000256" key="1">
    <source>
        <dbReference type="ARBA" id="ARBA00022741"/>
    </source>
</evidence>
<keyword evidence="2 4" id="KW-0067">ATP-binding</keyword>
<dbReference type="InterPro" id="IPR003439">
    <property type="entry name" value="ABC_transporter-like_ATP-bd"/>
</dbReference>
<reference evidence="4 5" key="1">
    <citation type="submission" date="2017-11" db="EMBL/GenBank/DDBJ databases">
        <title>Isolation and Characterization of Methanogenic Archaea from Saline Meromictic Lake at Siberia.</title>
        <authorList>
            <person name="Shen Y."/>
            <person name="Huang H.-H."/>
            <person name="Lai M.-C."/>
            <person name="Chen S.-C."/>
        </authorList>
    </citation>
    <scope>NUCLEOTIDE SEQUENCE [LARGE SCALE GENOMIC DNA]</scope>
    <source>
        <strain evidence="4 5">SY-01</strain>
    </source>
</reference>
<organism evidence="4 5">
    <name type="scientific">Methanolobus halotolerans</name>
    <dbReference type="NCBI Taxonomy" id="2052935"/>
    <lineage>
        <taxon>Archaea</taxon>
        <taxon>Methanobacteriati</taxon>
        <taxon>Methanobacteriota</taxon>
        <taxon>Stenosarchaea group</taxon>
        <taxon>Methanomicrobia</taxon>
        <taxon>Methanosarcinales</taxon>
        <taxon>Methanosarcinaceae</taxon>
        <taxon>Methanolobus</taxon>
    </lineage>
</organism>
<dbReference type="SUPFAM" id="SSF52540">
    <property type="entry name" value="P-loop containing nucleoside triphosphate hydrolases"/>
    <property type="match status" value="1"/>
</dbReference>
<comment type="caution">
    <text evidence="4">The sequence shown here is derived from an EMBL/GenBank/DDBJ whole genome shotgun (WGS) entry which is preliminary data.</text>
</comment>
<protein>
    <submittedName>
        <fullName evidence="4">ABC transporter ATP-binding protein</fullName>
    </submittedName>
</protein>
<dbReference type="InterPro" id="IPR003593">
    <property type="entry name" value="AAA+_ATPase"/>
</dbReference>
<evidence type="ECO:0000259" key="3">
    <source>
        <dbReference type="PROSITE" id="PS50893"/>
    </source>
</evidence>
<proteinExistence type="predicted"/>
<dbReference type="OrthoDB" id="18492at2157"/>
<dbReference type="EMBL" id="PGGK01000013">
    <property type="protein sequence ID" value="TGC07923.1"/>
    <property type="molecule type" value="Genomic_DNA"/>
</dbReference>
<evidence type="ECO:0000256" key="2">
    <source>
        <dbReference type="ARBA" id="ARBA00022840"/>
    </source>
</evidence>
<dbReference type="PANTHER" id="PTHR43204:SF1">
    <property type="entry name" value="ABC TRANSPORTER I FAMILY MEMBER 6, CHLOROPLASTIC"/>
    <property type="match status" value="1"/>
</dbReference>
<feature type="domain" description="ABC transporter" evidence="3">
    <location>
        <begin position="2"/>
        <end position="241"/>
    </location>
</feature>